<reference evidence="1 2" key="1">
    <citation type="journal article" date="2018" name="Front. Plant Sci.">
        <title>Red Clover (Trifolium pratense) and Zigzag Clover (T. medium) - A Picture of Genomic Similarities and Differences.</title>
        <authorList>
            <person name="Dluhosova J."/>
            <person name="Istvanek J."/>
            <person name="Nedelnik J."/>
            <person name="Repkova J."/>
        </authorList>
    </citation>
    <scope>NUCLEOTIDE SEQUENCE [LARGE SCALE GENOMIC DNA]</scope>
    <source>
        <strain evidence="2">cv. 10/8</strain>
        <tissue evidence="1">Leaf</tissue>
    </source>
</reference>
<feature type="non-terminal residue" evidence="1">
    <location>
        <position position="1"/>
    </location>
</feature>
<comment type="caution">
    <text evidence="1">The sequence shown here is derived from an EMBL/GenBank/DDBJ whole genome shotgun (WGS) entry which is preliminary data.</text>
</comment>
<dbReference type="EMBL" id="LXQA010295357">
    <property type="protein sequence ID" value="MCI41713.1"/>
    <property type="molecule type" value="Genomic_DNA"/>
</dbReference>
<accession>A0A392RYL8</accession>
<dbReference type="Proteomes" id="UP000265520">
    <property type="component" value="Unassembled WGS sequence"/>
</dbReference>
<evidence type="ECO:0000313" key="1">
    <source>
        <dbReference type="EMBL" id="MCI41713.1"/>
    </source>
</evidence>
<evidence type="ECO:0000313" key="2">
    <source>
        <dbReference type="Proteomes" id="UP000265520"/>
    </source>
</evidence>
<dbReference type="AlphaFoldDB" id="A0A392RYL8"/>
<proteinExistence type="predicted"/>
<protein>
    <submittedName>
        <fullName evidence="1">Uncharacterized protein</fullName>
    </submittedName>
</protein>
<organism evidence="1 2">
    <name type="scientific">Trifolium medium</name>
    <dbReference type="NCBI Taxonomy" id="97028"/>
    <lineage>
        <taxon>Eukaryota</taxon>
        <taxon>Viridiplantae</taxon>
        <taxon>Streptophyta</taxon>
        <taxon>Embryophyta</taxon>
        <taxon>Tracheophyta</taxon>
        <taxon>Spermatophyta</taxon>
        <taxon>Magnoliopsida</taxon>
        <taxon>eudicotyledons</taxon>
        <taxon>Gunneridae</taxon>
        <taxon>Pentapetalae</taxon>
        <taxon>rosids</taxon>
        <taxon>fabids</taxon>
        <taxon>Fabales</taxon>
        <taxon>Fabaceae</taxon>
        <taxon>Papilionoideae</taxon>
        <taxon>50 kb inversion clade</taxon>
        <taxon>NPAAA clade</taxon>
        <taxon>Hologalegina</taxon>
        <taxon>IRL clade</taxon>
        <taxon>Trifolieae</taxon>
        <taxon>Trifolium</taxon>
    </lineage>
</organism>
<keyword evidence="2" id="KW-1185">Reference proteome</keyword>
<sequence>YGTQEAAQMAWPMERPFCLEEVRQAVDW</sequence>
<name>A0A392RYL8_9FABA</name>